<keyword evidence="2" id="KW-1185">Reference proteome</keyword>
<reference evidence="1" key="1">
    <citation type="submission" date="2023-07" db="EMBL/GenBank/DDBJ databases">
        <authorList>
            <consortium name="AG Swart"/>
            <person name="Singh M."/>
            <person name="Singh A."/>
            <person name="Seah K."/>
            <person name="Emmerich C."/>
        </authorList>
    </citation>
    <scope>NUCLEOTIDE SEQUENCE</scope>
    <source>
        <strain evidence="1">DP1</strain>
    </source>
</reference>
<evidence type="ECO:0000313" key="1">
    <source>
        <dbReference type="EMBL" id="CAI2379439.1"/>
    </source>
</evidence>
<name>A0AAD1XV22_EUPCR</name>
<comment type="caution">
    <text evidence="1">The sequence shown here is derived from an EMBL/GenBank/DDBJ whole genome shotgun (WGS) entry which is preliminary data.</text>
</comment>
<proteinExistence type="predicted"/>
<gene>
    <name evidence="1" type="ORF">ECRASSUSDP1_LOCUS20849</name>
</gene>
<dbReference type="Proteomes" id="UP001295684">
    <property type="component" value="Unassembled WGS sequence"/>
</dbReference>
<protein>
    <submittedName>
        <fullName evidence="1">Uncharacterized protein</fullName>
    </submittedName>
</protein>
<evidence type="ECO:0000313" key="2">
    <source>
        <dbReference type="Proteomes" id="UP001295684"/>
    </source>
</evidence>
<sequence>MNRTVKQLNQKKRKFRSEINPEPVYNFWISSPFIIKIPLKLGREE</sequence>
<dbReference type="AlphaFoldDB" id="A0AAD1XV22"/>
<dbReference type="EMBL" id="CAMPGE010021283">
    <property type="protein sequence ID" value="CAI2379439.1"/>
    <property type="molecule type" value="Genomic_DNA"/>
</dbReference>
<organism evidence="1 2">
    <name type="scientific">Euplotes crassus</name>
    <dbReference type="NCBI Taxonomy" id="5936"/>
    <lineage>
        <taxon>Eukaryota</taxon>
        <taxon>Sar</taxon>
        <taxon>Alveolata</taxon>
        <taxon>Ciliophora</taxon>
        <taxon>Intramacronucleata</taxon>
        <taxon>Spirotrichea</taxon>
        <taxon>Hypotrichia</taxon>
        <taxon>Euplotida</taxon>
        <taxon>Euplotidae</taxon>
        <taxon>Moneuplotes</taxon>
    </lineage>
</organism>
<accession>A0AAD1XV22</accession>